<dbReference type="SUPFAM" id="SSF53822">
    <property type="entry name" value="Periplasmic binding protein-like I"/>
    <property type="match status" value="1"/>
</dbReference>
<dbReference type="Proteomes" id="UP000629025">
    <property type="component" value="Unassembled WGS sequence"/>
</dbReference>
<dbReference type="NCBIfam" id="NF011563">
    <property type="entry name" value="PRK14987.1"/>
    <property type="match status" value="1"/>
</dbReference>
<evidence type="ECO:0000256" key="4">
    <source>
        <dbReference type="SAM" id="MobiDB-lite"/>
    </source>
</evidence>
<accession>A0ABQ1KCS2</accession>
<dbReference type="InterPro" id="IPR000843">
    <property type="entry name" value="HTH_LacI"/>
</dbReference>
<sequence>MMLRVTETPDLTMSEKRKRPTLQDVADRVGVTKMTVSRYLKKPEQVSSVLQEKIQGALDELGYIPNKVPDILSSSKSHAIGVLVPSLTNQVFAELIRGFESVTEPAGYQTMLAHYGYSQSAEEARIATLLGYNVDGLILSESFHTERVRRMIKTAGVPVIEVMDSISPAIEQAIGFDNEAAAFAMTELMIERGHRNTVYFAARMDARTRLKIQGYERAMRKHGLEPFSLQTEQASSFTRGALLLRQALEQHKDLDGIFCTNDDLAVGAFYECQRQGIAVPQQIGIAGFHGHDIVSAMVPRLATVVTPREEMGRLAAENLLARLQGKPVNRSVIDLPFRLEPGESLRSAS</sequence>
<evidence type="ECO:0000259" key="5">
    <source>
        <dbReference type="PROSITE" id="PS50932"/>
    </source>
</evidence>
<evidence type="ECO:0000256" key="2">
    <source>
        <dbReference type="ARBA" id="ARBA00023125"/>
    </source>
</evidence>
<dbReference type="InterPro" id="IPR028082">
    <property type="entry name" value="Peripla_BP_I"/>
</dbReference>
<dbReference type="Gene3D" id="1.10.260.40">
    <property type="entry name" value="lambda repressor-like DNA-binding domains"/>
    <property type="match status" value="1"/>
</dbReference>
<organism evidence="6 7">
    <name type="scientific">Marinobacterium zhoushanense</name>
    <dbReference type="NCBI Taxonomy" id="1679163"/>
    <lineage>
        <taxon>Bacteria</taxon>
        <taxon>Pseudomonadati</taxon>
        <taxon>Pseudomonadota</taxon>
        <taxon>Gammaproteobacteria</taxon>
        <taxon>Oceanospirillales</taxon>
        <taxon>Oceanospirillaceae</taxon>
        <taxon>Marinobacterium</taxon>
    </lineage>
</organism>
<evidence type="ECO:0000313" key="6">
    <source>
        <dbReference type="EMBL" id="GGB94097.1"/>
    </source>
</evidence>
<dbReference type="Pfam" id="PF00356">
    <property type="entry name" value="LacI"/>
    <property type="match status" value="1"/>
</dbReference>
<dbReference type="CDD" id="cd01575">
    <property type="entry name" value="PBP1_GntR"/>
    <property type="match status" value="1"/>
</dbReference>
<feature type="domain" description="HTH lacI-type" evidence="5">
    <location>
        <begin position="20"/>
        <end position="74"/>
    </location>
</feature>
<dbReference type="SUPFAM" id="SSF47413">
    <property type="entry name" value="lambda repressor-like DNA-binding domains"/>
    <property type="match status" value="1"/>
</dbReference>
<dbReference type="PANTHER" id="PTHR30146:SF2">
    <property type="entry name" value="HTH-TYPE TRANSCRIPTIONAL REGULATOR GNTR"/>
    <property type="match status" value="1"/>
</dbReference>
<reference evidence="7" key="1">
    <citation type="journal article" date="2019" name="Int. J. Syst. Evol. Microbiol.">
        <title>The Global Catalogue of Microorganisms (GCM) 10K type strain sequencing project: providing services to taxonomists for standard genome sequencing and annotation.</title>
        <authorList>
            <consortium name="The Broad Institute Genomics Platform"/>
            <consortium name="The Broad Institute Genome Sequencing Center for Infectious Disease"/>
            <person name="Wu L."/>
            <person name="Ma J."/>
        </authorList>
    </citation>
    <scope>NUCLEOTIDE SEQUENCE [LARGE SCALE GENOMIC DNA]</scope>
    <source>
        <strain evidence="7">CGMCC 1.15341</strain>
    </source>
</reference>
<comment type="caution">
    <text evidence="6">The sequence shown here is derived from an EMBL/GenBank/DDBJ whole genome shotgun (WGS) entry which is preliminary data.</text>
</comment>
<dbReference type="PANTHER" id="PTHR30146">
    <property type="entry name" value="LACI-RELATED TRANSCRIPTIONAL REPRESSOR"/>
    <property type="match status" value="1"/>
</dbReference>
<feature type="region of interest" description="Disordered" evidence="4">
    <location>
        <begin position="1"/>
        <end position="20"/>
    </location>
</feature>
<keyword evidence="7" id="KW-1185">Reference proteome</keyword>
<dbReference type="PROSITE" id="PS50932">
    <property type="entry name" value="HTH_LACI_2"/>
    <property type="match status" value="1"/>
</dbReference>
<dbReference type="CDD" id="cd01392">
    <property type="entry name" value="HTH_LacI"/>
    <property type="match status" value="1"/>
</dbReference>
<keyword evidence="1" id="KW-0805">Transcription regulation</keyword>
<dbReference type="EMBL" id="BMIJ01000004">
    <property type="protein sequence ID" value="GGB94097.1"/>
    <property type="molecule type" value="Genomic_DNA"/>
</dbReference>
<evidence type="ECO:0000256" key="3">
    <source>
        <dbReference type="ARBA" id="ARBA00023163"/>
    </source>
</evidence>
<keyword evidence="3" id="KW-0804">Transcription</keyword>
<evidence type="ECO:0000313" key="7">
    <source>
        <dbReference type="Proteomes" id="UP000629025"/>
    </source>
</evidence>
<protein>
    <submittedName>
        <fullName evidence="6">Transcriptional regulator</fullName>
    </submittedName>
</protein>
<dbReference type="SMART" id="SM00354">
    <property type="entry name" value="HTH_LACI"/>
    <property type="match status" value="1"/>
</dbReference>
<gene>
    <name evidence="6" type="primary">gntR</name>
    <name evidence="6" type="ORF">GCM10011352_20180</name>
</gene>
<name>A0ABQ1KCS2_9GAMM</name>
<evidence type="ECO:0000256" key="1">
    <source>
        <dbReference type="ARBA" id="ARBA00023015"/>
    </source>
</evidence>
<dbReference type="Gene3D" id="3.40.50.2300">
    <property type="match status" value="2"/>
</dbReference>
<dbReference type="InterPro" id="IPR010982">
    <property type="entry name" value="Lambda_DNA-bd_dom_sf"/>
</dbReference>
<dbReference type="Pfam" id="PF13377">
    <property type="entry name" value="Peripla_BP_3"/>
    <property type="match status" value="1"/>
</dbReference>
<dbReference type="InterPro" id="IPR046335">
    <property type="entry name" value="LacI/GalR-like_sensor"/>
</dbReference>
<dbReference type="PROSITE" id="PS00356">
    <property type="entry name" value="HTH_LACI_1"/>
    <property type="match status" value="1"/>
</dbReference>
<proteinExistence type="predicted"/>
<keyword evidence="2" id="KW-0238">DNA-binding</keyword>